<evidence type="ECO:0000313" key="2">
    <source>
        <dbReference type="Proteomes" id="UP000639643"/>
    </source>
</evidence>
<dbReference type="AlphaFoldDB" id="A0A8H6N4K8"/>
<reference evidence="1" key="1">
    <citation type="journal article" date="2020" name="Phytopathology">
        <title>Genome Sequence Resources of Colletotrichum truncatum, C. plurivorum, C. musicola, and C. sojae: Four Species Pathogenic to Soybean (Glycine max).</title>
        <authorList>
            <person name="Rogerio F."/>
            <person name="Boufleur T.R."/>
            <person name="Ciampi-Guillardi M."/>
            <person name="Sukno S.A."/>
            <person name="Thon M.R."/>
            <person name="Massola Junior N.S."/>
            <person name="Baroncelli R."/>
        </authorList>
    </citation>
    <scope>NUCLEOTIDE SEQUENCE</scope>
    <source>
        <strain evidence="1">LFN0074</strain>
    </source>
</reference>
<dbReference type="EMBL" id="WIGM01000617">
    <property type="protein sequence ID" value="KAF6819286.1"/>
    <property type="molecule type" value="Genomic_DNA"/>
</dbReference>
<proteinExistence type="predicted"/>
<dbReference type="Proteomes" id="UP000639643">
    <property type="component" value="Unassembled WGS sequence"/>
</dbReference>
<gene>
    <name evidence="1" type="ORF">CMUS01_11742</name>
</gene>
<keyword evidence="2" id="KW-1185">Reference proteome</keyword>
<accession>A0A8H6N4K8</accession>
<protein>
    <submittedName>
        <fullName evidence="1">Uncharacterized protein</fullName>
    </submittedName>
</protein>
<sequence length="73" mass="8586">MCTRRYSKYKCHACGHHHHIHKHSLSKCERKRNESRCSGVNEVYSSIRRGYCRACAKYDKDSDIDPDSDDYSC</sequence>
<organism evidence="1 2">
    <name type="scientific">Colletotrichum musicola</name>
    <dbReference type="NCBI Taxonomy" id="2175873"/>
    <lineage>
        <taxon>Eukaryota</taxon>
        <taxon>Fungi</taxon>
        <taxon>Dikarya</taxon>
        <taxon>Ascomycota</taxon>
        <taxon>Pezizomycotina</taxon>
        <taxon>Sordariomycetes</taxon>
        <taxon>Hypocreomycetidae</taxon>
        <taxon>Glomerellales</taxon>
        <taxon>Glomerellaceae</taxon>
        <taxon>Colletotrichum</taxon>
        <taxon>Colletotrichum orchidearum species complex</taxon>
    </lineage>
</organism>
<comment type="caution">
    <text evidence="1">The sequence shown here is derived from an EMBL/GenBank/DDBJ whole genome shotgun (WGS) entry which is preliminary data.</text>
</comment>
<name>A0A8H6N4K8_9PEZI</name>
<evidence type="ECO:0000313" key="1">
    <source>
        <dbReference type="EMBL" id="KAF6819286.1"/>
    </source>
</evidence>